<evidence type="ECO:0000256" key="4">
    <source>
        <dbReference type="ARBA" id="ARBA00022475"/>
    </source>
</evidence>
<evidence type="ECO:0000256" key="7">
    <source>
        <dbReference type="ARBA" id="ARBA00022989"/>
    </source>
</evidence>
<accession>A0A853G5J6</accession>
<evidence type="ECO:0000256" key="10">
    <source>
        <dbReference type="ARBA" id="ARBA00023288"/>
    </source>
</evidence>
<reference evidence="12 13" key="1">
    <citation type="submission" date="2020-07" db="EMBL/GenBank/DDBJ databases">
        <title>Taxonomic revisions and descriptions of new bacterial species based on genomic comparisons in the high-G+C-content subgroup of the family Alcaligenaceae.</title>
        <authorList>
            <person name="Szabo A."/>
            <person name="Felfoldi T."/>
        </authorList>
    </citation>
    <scope>NUCLEOTIDE SEQUENCE [LARGE SCALE GENOMIC DNA]</scope>
    <source>
        <strain evidence="12 13">LMG 24012</strain>
    </source>
</reference>
<feature type="transmembrane region" description="Helical" evidence="11">
    <location>
        <begin position="40"/>
        <end position="60"/>
    </location>
</feature>
<protein>
    <recommendedName>
        <fullName evidence="3">Uncharacterized protein YtcA</fullName>
    </recommendedName>
</protein>
<evidence type="ECO:0000256" key="6">
    <source>
        <dbReference type="ARBA" id="ARBA00022729"/>
    </source>
</evidence>
<evidence type="ECO:0000256" key="3">
    <source>
        <dbReference type="ARBA" id="ARBA00021237"/>
    </source>
</evidence>
<evidence type="ECO:0000256" key="9">
    <source>
        <dbReference type="ARBA" id="ARBA00023139"/>
    </source>
</evidence>
<keyword evidence="10" id="KW-0449">Lipoprotein</keyword>
<evidence type="ECO:0000256" key="2">
    <source>
        <dbReference type="ARBA" id="ARBA00008208"/>
    </source>
</evidence>
<feature type="transmembrane region" description="Helical" evidence="11">
    <location>
        <begin position="6"/>
        <end position="28"/>
    </location>
</feature>
<comment type="subcellular location">
    <subcellularLocation>
        <location evidence="1">Membrane</location>
        <topology evidence="1">Multi-pass membrane protein</topology>
    </subcellularLocation>
</comment>
<proteinExistence type="inferred from homology"/>
<gene>
    <name evidence="12" type="ORF">H0A72_11685</name>
</gene>
<organism evidence="12 13">
    <name type="scientific">Parapusillimonas granuli</name>
    <dbReference type="NCBI Taxonomy" id="380911"/>
    <lineage>
        <taxon>Bacteria</taxon>
        <taxon>Pseudomonadati</taxon>
        <taxon>Pseudomonadota</taxon>
        <taxon>Betaproteobacteria</taxon>
        <taxon>Burkholderiales</taxon>
        <taxon>Alcaligenaceae</taxon>
        <taxon>Parapusillimonas</taxon>
    </lineage>
</organism>
<evidence type="ECO:0000256" key="1">
    <source>
        <dbReference type="ARBA" id="ARBA00004141"/>
    </source>
</evidence>
<keyword evidence="6" id="KW-0732">Signal</keyword>
<evidence type="ECO:0000256" key="8">
    <source>
        <dbReference type="ARBA" id="ARBA00023136"/>
    </source>
</evidence>
<name>A0A853G5J6_9BURK</name>
<evidence type="ECO:0000256" key="11">
    <source>
        <dbReference type="SAM" id="Phobius"/>
    </source>
</evidence>
<keyword evidence="8 11" id="KW-0472">Membrane</keyword>
<keyword evidence="5 11" id="KW-0812">Transmembrane</keyword>
<keyword evidence="4" id="KW-1003">Cell membrane</keyword>
<keyword evidence="7 11" id="KW-1133">Transmembrane helix</keyword>
<dbReference type="InterPro" id="IPR031381">
    <property type="entry name" value="YtcA"/>
</dbReference>
<dbReference type="Pfam" id="PF17090">
    <property type="entry name" value="Ytca"/>
    <property type="match status" value="1"/>
</dbReference>
<evidence type="ECO:0000256" key="5">
    <source>
        <dbReference type="ARBA" id="ARBA00022692"/>
    </source>
</evidence>
<keyword evidence="9" id="KW-0564">Palmitate</keyword>
<comment type="similarity">
    <text evidence="2">Belongs to the YtcA family.</text>
</comment>
<dbReference type="AlphaFoldDB" id="A0A853G5J6"/>
<dbReference type="EMBL" id="JACCEM010000005">
    <property type="protein sequence ID" value="NYT49971.1"/>
    <property type="molecule type" value="Genomic_DNA"/>
</dbReference>
<keyword evidence="13" id="KW-1185">Reference proteome</keyword>
<evidence type="ECO:0000313" key="13">
    <source>
        <dbReference type="Proteomes" id="UP000559809"/>
    </source>
</evidence>
<sequence length="61" mass="6669">MAGSYFPAWLLCAVIGIAGAAFTRVLFIRIGLDDILPLRLLVYSCIAFIIAMVVGLCFFIE</sequence>
<comment type="caution">
    <text evidence="12">The sequence shown here is derived from an EMBL/GenBank/DDBJ whole genome shotgun (WGS) entry which is preliminary data.</text>
</comment>
<dbReference type="GO" id="GO:0016020">
    <property type="term" value="C:membrane"/>
    <property type="evidence" value="ECO:0007669"/>
    <property type="project" value="UniProtKB-SubCell"/>
</dbReference>
<dbReference type="Proteomes" id="UP000559809">
    <property type="component" value="Unassembled WGS sequence"/>
</dbReference>
<evidence type="ECO:0000313" key="12">
    <source>
        <dbReference type="EMBL" id="NYT49971.1"/>
    </source>
</evidence>